<organism evidence="1 2">
    <name type="scientific">Vibrio cholerae</name>
    <dbReference type="NCBI Taxonomy" id="666"/>
    <lineage>
        <taxon>Bacteria</taxon>
        <taxon>Pseudomonadati</taxon>
        <taxon>Pseudomonadota</taxon>
        <taxon>Gammaproteobacteria</taxon>
        <taxon>Vibrionales</taxon>
        <taxon>Vibrionaceae</taxon>
        <taxon>Vibrio</taxon>
    </lineage>
</organism>
<evidence type="ECO:0000313" key="1">
    <source>
        <dbReference type="EMBL" id="CSC41513.1"/>
    </source>
</evidence>
<protein>
    <submittedName>
        <fullName evidence="1">Uncharacterized protein</fullName>
    </submittedName>
</protein>
<dbReference type="EMBL" id="CWQJ01000017">
    <property type="protein sequence ID" value="CSC41513.1"/>
    <property type="molecule type" value="Genomic_DNA"/>
</dbReference>
<name>A0A655ZN96_VIBCL</name>
<dbReference type="Proteomes" id="UP000046067">
    <property type="component" value="Unassembled WGS sequence"/>
</dbReference>
<dbReference type="AlphaFoldDB" id="A0A655ZN96"/>
<proteinExistence type="predicted"/>
<sequence length="38" mass="4474">MRQQFIGAVVTKQDNFHIERDGLGIERNRAGECDFFFQ</sequence>
<evidence type="ECO:0000313" key="2">
    <source>
        <dbReference type="Proteomes" id="UP000046067"/>
    </source>
</evidence>
<gene>
    <name evidence="1" type="ORF">ERS013201_02560</name>
</gene>
<accession>A0A655ZN96</accession>
<reference evidence="1 2" key="1">
    <citation type="submission" date="2015-07" db="EMBL/GenBank/DDBJ databases">
        <authorList>
            <consortium name="Pathogen Informatics"/>
        </authorList>
    </citation>
    <scope>NUCLEOTIDE SEQUENCE [LARGE SCALE GENOMIC DNA]</scope>
    <source>
        <strain evidence="1 2">A325</strain>
    </source>
</reference>